<dbReference type="EMBL" id="CP063845">
    <property type="protein sequence ID" value="UFP96847.1"/>
    <property type="molecule type" value="Genomic_DNA"/>
</dbReference>
<proteinExistence type="predicted"/>
<accession>A0ABY3PTK9</accession>
<reference evidence="2 3" key="1">
    <citation type="journal article" date="2021" name="Genome Biol. Evol.">
        <title>Complete Genome Sequencing of a Novel Gloeobacter Species from a Waterfall Cave in Mexico.</title>
        <authorList>
            <person name="Saw J.H."/>
            <person name="Cardona T."/>
            <person name="Montejano G."/>
        </authorList>
    </citation>
    <scope>NUCLEOTIDE SEQUENCE [LARGE SCALE GENOMIC DNA]</scope>
    <source>
        <strain evidence="2">MG652769</strain>
    </source>
</reference>
<name>A0ABY3PTK9_9CYAN</name>
<protein>
    <submittedName>
        <fullName evidence="2">DNA binding domain-containing protein</fullName>
    </submittedName>
</protein>
<dbReference type="Gene3D" id="3.30.950.30">
    <property type="entry name" value="Schlafen, AAA domain"/>
    <property type="match status" value="1"/>
</dbReference>
<sequence>MTDQELELLLSDLESDRVERTSSVRDKDKLCEAICAFSNDLPNHQKPGIYFIGVYDDGRCADLAITDQLLRDIAGIRSDGNILPFPEMIVQKRVLLDCEVAAVIVQPSYAPPVRYKGRTWIRVGPRKATATPQEERSLSEKRRSSDIPFDIRTVPGASLEDLDLGFFCDTYLPTAISPDVLELNQRTVNERLMSVRFIAKTGSPTNLGILSVGNEPRQFLPGAYVQFLRIDGQEITDPIKDQKELSGHLLQILRQLDEVLQLNISTSTDFTTGSVESKWPDYPIAALQQIARNAILHRTYEATNSPVRITWFSDRLEILNPGGPFGQSTPSNFGQPGVTDYRNPNLAEVMKNLGYVQRFGLGIAIAKKELEKNGNPELYFDVNFDQVLAVLKRRKEN</sequence>
<dbReference type="InterPro" id="IPR038475">
    <property type="entry name" value="RecG_C_sf"/>
</dbReference>
<evidence type="ECO:0000313" key="3">
    <source>
        <dbReference type="Proteomes" id="UP001054846"/>
    </source>
</evidence>
<dbReference type="InterPro" id="IPR038461">
    <property type="entry name" value="Schlafen_AlbA_2_dom_sf"/>
</dbReference>
<dbReference type="PANTHER" id="PTHR30595">
    <property type="entry name" value="GLPR-RELATED TRANSCRIPTIONAL REPRESSOR"/>
    <property type="match status" value="1"/>
</dbReference>
<dbReference type="Pfam" id="PF13749">
    <property type="entry name" value="HATPase_c_4"/>
    <property type="match status" value="1"/>
</dbReference>
<keyword evidence="3" id="KW-1185">Reference proteome</keyword>
<organism evidence="2 3">
    <name type="scientific">Gloeobacter morelensis MG652769</name>
    <dbReference type="NCBI Taxonomy" id="2781736"/>
    <lineage>
        <taxon>Bacteria</taxon>
        <taxon>Bacillati</taxon>
        <taxon>Cyanobacteriota</taxon>
        <taxon>Cyanophyceae</taxon>
        <taxon>Gloeobacterales</taxon>
        <taxon>Gloeobacteraceae</taxon>
        <taxon>Gloeobacter</taxon>
        <taxon>Gloeobacter morelensis</taxon>
    </lineage>
</organism>
<dbReference type="RefSeq" id="WP_230844181.1">
    <property type="nucleotide sequence ID" value="NZ_CP063845.1"/>
</dbReference>
<dbReference type="InterPro" id="IPR007421">
    <property type="entry name" value="Schlafen_AlbA_2_dom"/>
</dbReference>
<dbReference type="PANTHER" id="PTHR30595:SF6">
    <property type="entry name" value="SCHLAFEN ALBA-2 DOMAIN-CONTAINING PROTEIN"/>
    <property type="match status" value="1"/>
</dbReference>
<evidence type="ECO:0000313" key="2">
    <source>
        <dbReference type="EMBL" id="UFP96847.1"/>
    </source>
</evidence>
<feature type="domain" description="Schlafen AlbA-2" evidence="1">
    <location>
        <begin position="14"/>
        <end position="129"/>
    </location>
</feature>
<evidence type="ECO:0000259" key="1">
    <source>
        <dbReference type="Pfam" id="PF04326"/>
    </source>
</evidence>
<dbReference type="Pfam" id="PF04326">
    <property type="entry name" value="SLFN_AlbA_2"/>
    <property type="match status" value="1"/>
</dbReference>
<dbReference type="Gene3D" id="3.30.565.60">
    <property type="match status" value="1"/>
</dbReference>
<dbReference type="Proteomes" id="UP001054846">
    <property type="component" value="Chromosome"/>
</dbReference>
<gene>
    <name evidence="2" type="ORF">ISF26_11830</name>
</gene>